<gene>
    <name evidence="1" type="ordered locus">Spirs_1728</name>
</gene>
<name>E1R690_SEDSS</name>
<dbReference type="EMBL" id="CP002116">
    <property type="protein sequence ID" value="ADK80855.1"/>
    <property type="molecule type" value="Genomic_DNA"/>
</dbReference>
<accession>E1R690</accession>
<dbReference type="HOGENOM" id="CLU_3012043_0_0_12"/>
<dbReference type="KEGG" id="ssm:Spirs_1728"/>
<organism evidence="1 2">
    <name type="scientific">Sediminispirochaeta smaragdinae (strain DSM 11293 / JCM 15392 / SEBR 4228)</name>
    <name type="common">Spirochaeta smaragdinae</name>
    <dbReference type="NCBI Taxonomy" id="573413"/>
    <lineage>
        <taxon>Bacteria</taxon>
        <taxon>Pseudomonadati</taxon>
        <taxon>Spirochaetota</taxon>
        <taxon>Spirochaetia</taxon>
        <taxon>Spirochaetales</taxon>
        <taxon>Spirochaetaceae</taxon>
        <taxon>Sediminispirochaeta</taxon>
    </lineage>
</organism>
<dbReference type="Proteomes" id="UP000002318">
    <property type="component" value="Chromosome"/>
</dbReference>
<evidence type="ECO:0000313" key="1">
    <source>
        <dbReference type="EMBL" id="ADK80855.1"/>
    </source>
</evidence>
<dbReference type="STRING" id="573413.Spirs_1728"/>
<dbReference type="AlphaFoldDB" id="E1R690"/>
<proteinExistence type="predicted"/>
<sequence>MVCRPQCIVNWEGNYNIASDIFIIDYERENLMVFYKNIKKELNIVVFSAVYGEFSA</sequence>
<reference evidence="1 2" key="1">
    <citation type="journal article" date="2010" name="Stand. Genomic Sci.">
        <title>Complete genome sequence of Spirochaeta smaragdinae type strain (SEBR 4228).</title>
        <authorList>
            <person name="Mavromatis K."/>
            <person name="Yasawong M."/>
            <person name="Chertkov O."/>
            <person name="Lapidus A."/>
            <person name="Lucas S."/>
            <person name="Nolan M."/>
            <person name="Del Rio T.G."/>
            <person name="Tice H."/>
            <person name="Cheng J.F."/>
            <person name="Pitluck S."/>
            <person name="Liolios K."/>
            <person name="Ivanova N."/>
            <person name="Tapia R."/>
            <person name="Han C."/>
            <person name="Bruce D."/>
            <person name="Goodwin L."/>
            <person name="Pati A."/>
            <person name="Chen A."/>
            <person name="Palaniappan K."/>
            <person name="Land M."/>
            <person name="Hauser L."/>
            <person name="Chang Y.J."/>
            <person name="Jeffries C.D."/>
            <person name="Detter J.C."/>
            <person name="Rohde M."/>
            <person name="Brambilla E."/>
            <person name="Spring S."/>
            <person name="Goker M."/>
            <person name="Sikorski J."/>
            <person name="Woyke T."/>
            <person name="Bristow J."/>
            <person name="Eisen J.A."/>
            <person name="Markowitz V."/>
            <person name="Hugenholtz P."/>
            <person name="Klenk H.P."/>
            <person name="Kyrpides N.C."/>
        </authorList>
    </citation>
    <scope>NUCLEOTIDE SEQUENCE [LARGE SCALE GENOMIC DNA]</scope>
    <source>
        <strain evidence="2">DSM 11293 / JCM 15392 / SEBR 4228</strain>
    </source>
</reference>
<keyword evidence="2" id="KW-1185">Reference proteome</keyword>
<protein>
    <submittedName>
        <fullName evidence="1">Uncharacterized protein</fullName>
    </submittedName>
</protein>
<evidence type="ECO:0000313" key="2">
    <source>
        <dbReference type="Proteomes" id="UP000002318"/>
    </source>
</evidence>